<dbReference type="PROSITE" id="PS51257">
    <property type="entry name" value="PROKAR_LIPOPROTEIN"/>
    <property type="match status" value="1"/>
</dbReference>
<sequence>MKRTILFLTFAIFTLLSSCGSGGKSEEATLREQVIAIHDEVMPKMGQLKSFEKEALHKAESLETSENPDEAKIEELKALAYDLDQAYDQMFAWMRTYTEGTDQEMTEEETMTFLDEQMITVKEVRDQINGVLDEAKEKLQ</sequence>
<evidence type="ECO:0000313" key="2">
    <source>
        <dbReference type="EMBL" id="UZD24380.1"/>
    </source>
</evidence>
<keyword evidence="1" id="KW-0732">Signal</keyword>
<feature type="chain" id="PRO_5046643840" description="Viral A-type inclusion protein" evidence="1">
    <location>
        <begin position="24"/>
        <end position="140"/>
    </location>
</feature>
<evidence type="ECO:0000313" key="3">
    <source>
        <dbReference type="Proteomes" id="UP001163156"/>
    </source>
</evidence>
<evidence type="ECO:0008006" key="4">
    <source>
        <dbReference type="Google" id="ProtNLM"/>
    </source>
</evidence>
<reference evidence="2" key="1">
    <citation type="submission" date="2022-10" db="EMBL/GenBank/DDBJ databases">
        <title>Algoriphagus sp. a novel bacteria isolate from halophytes salicornia europaea.</title>
        <authorList>
            <person name="Peng Y."/>
            <person name="Jiang L."/>
            <person name="Lee J."/>
        </authorList>
    </citation>
    <scope>NUCLEOTIDE SEQUENCE</scope>
    <source>
        <strain evidence="2">TR-M5</strain>
    </source>
</reference>
<feature type="signal peptide" evidence="1">
    <location>
        <begin position="1"/>
        <end position="23"/>
    </location>
</feature>
<dbReference type="EMBL" id="CP110226">
    <property type="protein sequence ID" value="UZD24380.1"/>
    <property type="molecule type" value="Genomic_DNA"/>
</dbReference>
<organism evidence="2 3">
    <name type="scientific">Algoriphagus halophytocola</name>
    <dbReference type="NCBI Taxonomy" id="2991499"/>
    <lineage>
        <taxon>Bacteria</taxon>
        <taxon>Pseudomonadati</taxon>
        <taxon>Bacteroidota</taxon>
        <taxon>Cytophagia</taxon>
        <taxon>Cytophagales</taxon>
        <taxon>Cyclobacteriaceae</taxon>
        <taxon>Algoriphagus</taxon>
    </lineage>
</organism>
<accession>A0ABY6MKS0</accession>
<proteinExistence type="predicted"/>
<protein>
    <recommendedName>
        <fullName evidence="4">Viral A-type inclusion protein</fullName>
    </recommendedName>
</protein>
<name>A0ABY6MKS0_9BACT</name>
<gene>
    <name evidence="2" type="ORF">OM944_07725</name>
</gene>
<dbReference type="Proteomes" id="UP001163156">
    <property type="component" value="Chromosome"/>
</dbReference>
<keyword evidence="3" id="KW-1185">Reference proteome</keyword>
<dbReference type="RefSeq" id="WP_264811093.1">
    <property type="nucleotide sequence ID" value="NZ_CP110226.1"/>
</dbReference>
<evidence type="ECO:0000256" key="1">
    <source>
        <dbReference type="SAM" id="SignalP"/>
    </source>
</evidence>